<gene>
    <name evidence="2" type="ORF">KDA82_00450</name>
</gene>
<sequence length="196" mass="20594">MTHSSARLPRTVRPVRTALVAVLAAALGAGAAGCSSPPTRDYAVPDRICGTDVDPDTLAPLLPTGTEVRARPGTVSASGASCGIDVVREDGEKFSPSLRVRRDAVPDGADPLEVKKGTLERYGHPREADIGDGARIADRGALAVESCPGKGEDTTFALQVDVLTDTPEKVPERRKALERFVRGYLAAAYEKQGCDA</sequence>
<dbReference type="Proteomes" id="UP000675554">
    <property type="component" value="Unassembled WGS sequence"/>
</dbReference>
<reference evidence="2" key="1">
    <citation type="submission" date="2021-04" db="EMBL/GenBank/DDBJ databases">
        <title>Sequencing of actinobacteria type strains.</title>
        <authorList>
            <person name="Nguyen G.-S."/>
            <person name="Wentzel A."/>
        </authorList>
    </citation>
    <scope>NUCLEOTIDE SEQUENCE</scope>
    <source>
        <strain evidence="2">DSM 42095</strain>
    </source>
</reference>
<evidence type="ECO:0000313" key="3">
    <source>
        <dbReference type="Proteomes" id="UP000675554"/>
    </source>
</evidence>
<protein>
    <recommendedName>
        <fullName evidence="4">DUF3558 domain-containing protein</fullName>
    </recommendedName>
</protein>
<dbReference type="EMBL" id="JAGSMN010000005">
    <property type="protein sequence ID" value="MBR7671531.1"/>
    <property type="molecule type" value="Genomic_DNA"/>
</dbReference>
<proteinExistence type="predicted"/>
<feature type="chain" id="PRO_5035747748" description="DUF3558 domain-containing protein" evidence="1">
    <location>
        <begin position="32"/>
        <end position="196"/>
    </location>
</feature>
<keyword evidence="1" id="KW-0732">Signal</keyword>
<evidence type="ECO:0000256" key="1">
    <source>
        <dbReference type="SAM" id="SignalP"/>
    </source>
</evidence>
<organism evidence="2 3">
    <name type="scientific">Streptomyces daliensis</name>
    <dbReference type="NCBI Taxonomy" id="299421"/>
    <lineage>
        <taxon>Bacteria</taxon>
        <taxon>Bacillati</taxon>
        <taxon>Actinomycetota</taxon>
        <taxon>Actinomycetes</taxon>
        <taxon>Kitasatosporales</taxon>
        <taxon>Streptomycetaceae</taxon>
        <taxon>Streptomyces</taxon>
    </lineage>
</organism>
<accession>A0A8T4IHL9</accession>
<evidence type="ECO:0000313" key="2">
    <source>
        <dbReference type="EMBL" id="MBR7671531.1"/>
    </source>
</evidence>
<comment type="caution">
    <text evidence="2">The sequence shown here is derived from an EMBL/GenBank/DDBJ whole genome shotgun (WGS) entry which is preliminary data.</text>
</comment>
<evidence type="ECO:0008006" key="4">
    <source>
        <dbReference type="Google" id="ProtNLM"/>
    </source>
</evidence>
<keyword evidence="3" id="KW-1185">Reference proteome</keyword>
<name>A0A8T4IHL9_9ACTN</name>
<dbReference type="AlphaFoldDB" id="A0A8T4IHL9"/>
<dbReference type="PROSITE" id="PS51257">
    <property type="entry name" value="PROKAR_LIPOPROTEIN"/>
    <property type="match status" value="1"/>
</dbReference>
<feature type="signal peptide" evidence="1">
    <location>
        <begin position="1"/>
        <end position="31"/>
    </location>
</feature>